<evidence type="ECO:0000313" key="6">
    <source>
        <dbReference type="EMBL" id="PWW01625.1"/>
    </source>
</evidence>
<dbReference type="PROSITE" id="PS50112">
    <property type="entry name" value="PAS"/>
    <property type="match status" value="1"/>
</dbReference>
<dbReference type="Proteomes" id="UP000246352">
    <property type="component" value="Unassembled WGS sequence"/>
</dbReference>
<dbReference type="SMART" id="SM00091">
    <property type="entry name" value="PAS"/>
    <property type="match status" value="1"/>
</dbReference>
<dbReference type="PANTHER" id="PTHR45339:SF3">
    <property type="entry name" value="HISTIDINE KINASE"/>
    <property type="match status" value="1"/>
</dbReference>
<dbReference type="Pfam" id="PF00072">
    <property type="entry name" value="Response_reg"/>
    <property type="match status" value="1"/>
</dbReference>
<feature type="domain" description="Response regulatory" evidence="4">
    <location>
        <begin position="466"/>
        <end position="587"/>
    </location>
</feature>
<dbReference type="InterPro" id="IPR011006">
    <property type="entry name" value="CheY-like_superfamily"/>
</dbReference>
<proteinExistence type="predicted"/>
<dbReference type="SUPFAM" id="SSF52172">
    <property type="entry name" value="CheY-like"/>
    <property type="match status" value="1"/>
</dbReference>
<evidence type="ECO:0000256" key="1">
    <source>
        <dbReference type="ARBA" id="ARBA00022553"/>
    </source>
</evidence>
<dbReference type="PANTHER" id="PTHR45339">
    <property type="entry name" value="HYBRID SIGNAL TRANSDUCTION HISTIDINE KINASE J"/>
    <property type="match status" value="1"/>
</dbReference>
<accession>A0A317PKY4</accession>
<evidence type="ECO:0000313" key="7">
    <source>
        <dbReference type="Proteomes" id="UP000246352"/>
    </source>
</evidence>
<feature type="modified residue" description="4-aspartylphosphate" evidence="2">
    <location>
        <position position="515"/>
    </location>
</feature>
<dbReference type="RefSeq" id="WP_110031413.1">
    <property type="nucleotide sequence ID" value="NZ_QGTR01000002.1"/>
</dbReference>
<feature type="region of interest" description="Disordered" evidence="3">
    <location>
        <begin position="425"/>
        <end position="462"/>
    </location>
</feature>
<organism evidence="6 7">
    <name type="scientific">Hoeflea marina</name>
    <dbReference type="NCBI Taxonomy" id="274592"/>
    <lineage>
        <taxon>Bacteria</taxon>
        <taxon>Pseudomonadati</taxon>
        <taxon>Pseudomonadota</taxon>
        <taxon>Alphaproteobacteria</taxon>
        <taxon>Hyphomicrobiales</taxon>
        <taxon>Rhizobiaceae</taxon>
        <taxon>Hoeflea</taxon>
    </lineage>
</organism>
<feature type="compositionally biased region" description="Low complexity" evidence="3">
    <location>
        <begin position="443"/>
        <end position="459"/>
    </location>
</feature>
<dbReference type="NCBIfam" id="TIGR00229">
    <property type="entry name" value="sensory_box"/>
    <property type="match status" value="1"/>
</dbReference>
<dbReference type="SMART" id="SM00448">
    <property type="entry name" value="REC"/>
    <property type="match status" value="1"/>
</dbReference>
<keyword evidence="7" id="KW-1185">Reference proteome</keyword>
<dbReference type="SUPFAM" id="SSF55785">
    <property type="entry name" value="PYP-like sensor domain (PAS domain)"/>
    <property type="match status" value="1"/>
</dbReference>
<dbReference type="CDD" id="cd00130">
    <property type="entry name" value="PAS"/>
    <property type="match status" value="1"/>
</dbReference>
<feature type="compositionally biased region" description="Pro residues" evidence="3">
    <location>
        <begin position="429"/>
        <end position="440"/>
    </location>
</feature>
<protein>
    <submittedName>
        <fullName evidence="6">PAS domain S-box-containing protein</fullName>
    </submittedName>
</protein>
<dbReference type="OrthoDB" id="8274118at2"/>
<evidence type="ECO:0000259" key="5">
    <source>
        <dbReference type="PROSITE" id="PS50112"/>
    </source>
</evidence>
<reference evidence="6 7" key="1">
    <citation type="submission" date="2018-05" db="EMBL/GenBank/DDBJ databases">
        <title>Genomic Encyclopedia of Type Strains, Phase IV (KMG-IV): sequencing the most valuable type-strain genomes for metagenomic binning, comparative biology and taxonomic classification.</title>
        <authorList>
            <person name="Goeker M."/>
        </authorList>
    </citation>
    <scope>NUCLEOTIDE SEQUENCE [LARGE SCALE GENOMIC DNA]</scope>
    <source>
        <strain evidence="6 7">DSM 16791</strain>
    </source>
</reference>
<evidence type="ECO:0000259" key="4">
    <source>
        <dbReference type="PROSITE" id="PS50110"/>
    </source>
</evidence>
<dbReference type="Gene3D" id="3.40.50.2300">
    <property type="match status" value="1"/>
</dbReference>
<sequence>MGTEREVKPEVDTSLVEVLAGVFGMGLTIYDKNDILLVATGEMASFFPAAARQMVPGARLRDILGAVYDTHAFKPAGGHSLAEPVSREDWIAERLALHWRERHESLERLADGRFVRMMKRRMPTGMLISTVTDVSDISRRDLEVAELRKQNELFQQTLAHMTNPVLVKDQSLRYIFVNDAFCRMLGLDPRRLAGRTASDIADAAIARHYEQKEREVLKTGVPAGWVEDVLRADGSIVRSIIRKSRFGSPGNYRLLVMIDAISTVGHVDRSAEAFAPAFCDPARPARATRRASSVLVIDEDRGRSAASVAALRARGSDAFAVHGAAEALAFLDVAASMGVAVDAVQCSPDISDALAGLEEALAHPVLVRYLSAARMPEPSGAGLADAIALQAEVGTEGGGSAAPVAAAPDAIEPVTGDARIRGPVLCSSSPPPMETAPGPRPVTAGRPADPAGTATGPARSRSRRVRVLVAEDNEVNQIVFEQILDGIGVEHRIVNNGQLAFDAWQVSCPDLILMDVSMPVMNGFQATQAIRAAEIEAGAEGSHVPIIAVTAHAMSGDRDRCFAAGMDDYLSKPVSPEKLEAAIRTWVDDPDLMLASADNAG</sequence>
<dbReference type="InterPro" id="IPR013656">
    <property type="entry name" value="PAS_4"/>
</dbReference>
<dbReference type="EMBL" id="QGTR01000002">
    <property type="protein sequence ID" value="PWW01625.1"/>
    <property type="molecule type" value="Genomic_DNA"/>
</dbReference>
<dbReference type="AlphaFoldDB" id="A0A317PKY4"/>
<dbReference type="CDD" id="cd17546">
    <property type="entry name" value="REC_hyHK_CKI1_RcsC-like"/>
    <property type="match status" value="1"/>
</dbReference>
<dbReference type="InterPro" id="IPR001789">
    <property type="entry name" value="Sig_transdc_resp-reg_receiver"/>
</dbReference>
<dbReference type="InterPro" id="IPR035965">
    <property type="entry name" value="PAS-like_dom_sf"/>
</dbReference>
<keyword evidence="1 2" id="KW-0597">Phosphoprotein</keyword>
<dbReference type="PROSITE" id="PS50110">
    <property type="entry name" value="RESPONSE_REGULATORY"/>
    <property type="match status" value="1"/>
</dbReference>
<dbReference type="Gene3D" id="3.30.450.20">
    <property type="entry name" value="PAS domain"/>
    <property type="match status" value="1"/>
</dbReference>
<evidence type="ECO:0000256" key="2">
    <source>
        <dbReference type="PROSITE-ProRule" id="PRU00169"/>
    </source>
</evidence>
<dbReference type="Pfam" id="PF08448">
    <property type="entry name" value="PAS_4"/>
    <property type="match status" value="1"/>
</dbReference>
<dbReference type="GO" id="GO:0000160">
    <property type="term" value="P:phosphorelay signal transduction system"/>
    <property type="evidence" value="ECO:0007669"/>
    <property type="project" value="InterPro"/>
</dbReference>
<dbReference type="Pfam" id="PF12860">
    <property type="entry name" value="PAS_7"/>
    <property type="match status" value="1"/>
</dbReference>
<feature type="domain" description="PAS" evidence="5">
    <location>
        <begin position="150"/>
        <end position="233"/>
    </location>
</feature>
<gene>
    <name evidence="6" type="ORF">DFR52_102288</name>
</gene>
<name>A0A317PKY4_9HYPH</name>
<comment type="caution">
    <text evidence="6">The sequence shown here is derived from an EMBL/GenBank/DDBJ whole genome shotgun (WGS) entry which is preliminary data.</text>
</comment>
<evidence type="ECO:0000256" key="3">
    <source>
        <dbReference type="SAM" id="MobiDB-lite"/>
    </source>
</evidence>
<dbReference type="InterPro" id="IPR000014">
    <property type="entry name" value="PAS"/>
</dbReference>